<reference evidence="1" key="1">
    <citation type="submission" date="2019-05" db="EMBL/GenBank/DDBJ databases">
        <title>Annotation for the trematode Paragonimus heterotremus.</title>
        <authorList>
            <person name="Choi Y.-J."/>
        </authorList>
    </citation>
    <scope>NUCLEOTIDE SEQUENCE</scope>
    <source>
        <strain evidence="1">LC</strain>
    </source>
</reference>
<proteinExistence type="predicted"/>
<organism evidence="1 2">
    <name type="scientific">Paragonimus heterotremus</name>
    <dbReference type="NCBI Taxonomy" id="100268"/>
    <lineage>
        <taxon>Eukaryota</taxon>
        <taxon>Metazoa</taxon>
        <taxon>Spiralia</taxon>
        <taxon>Lophotrochozoa</taxon>
        <taxon>Platyhelminthes</taxon>
        <taxon>Trematoda</taxon>
        <taxon>Digenea</taxon>
        <taxon>Plagiorchiida</taxon>
        <taxon>Troglotremata</taxon>
        <taxon>Troglotrematidae</taxon>
        <taxon>Paragonimus</taxon>
    </lineage>
</organism>
<keyword evidence="2" id="KW-1185">Reference proteome</keyword>
<dbReference type="AlphaFoldDB" id="A0A8J4SM90"/>
<dbReference type="Proteomes" id="UP000748531">
    <property type="component" value="Unassembled WGS sequence"/>
</dbReference>
<evidence type="ECO:0000313" key="2">
    <source>
        <dbReference type="Proteomes" id="UP000748531"/>
    </source>
</evidence>
<protein>
    <submittedName>
        <fullName evidence="1">Uncharacterized protein</fullName>
    </submittedName>
</protein>
<dbReference type="EMBL" id="LUCH01004621">
    <property type="protein sequence ID" value="KAF5398805.1"/>
    <property type="molecule type" value="Genomic_DNA"/>
</dbReference>
<gene>
    <name evidence="1" type="ORF">PHET_07529</name>
</gene>
<name>A0A8J4SM90_9TREM</name>
<comment type="caution">
    <text evidence="1">The sequence shown here is derived from an EMBL/GenBank/DDBJ whole genome shotgun (WGS) entry which is preliminary data.</text>
</comment>
<accession>A0A8J4SM90</accession>
<evidence type="ECO:0000313" key="1">
    <source>
        <dbReference type="EMBL" id="KAF5398805.1"/>
    </source>
</evidence>
<sequence>MRIPTVRQFTLLPANQSAVCQSSQKIDSKSEELLELGFCVWQRYQIPQALSFYAKSVLNAASPEKHALDFANRSCVLVRVSANQSVLDEITHTHWR</sequence>